<evidence type="ECO:0000313" key="5">
    <source>
        <dbReference type="Proteomes" id="UP000176544"/>
    </source>
</evidence>
<dbReference type="GO" id="GO:0005524">
    <property type="term" value="F:ATP binding"/>
    <property type="evidence" value="ECO:0007669"/>
    <property type="project" value="InterPro"/>
</dbReference>
<keyword evidence="1" id="KW-1133">Transmembrane helix</keyword>
<evidence type="ECO:0000256" key="1">
    <source>
        <dbReference type="SAM" id="Phobius"/>
    </source>
</evidence>
<sequence length="401" mass="44237">MKYAKRFLRSVIKLLGLLKIYHFALAWGASVFYGRPSRQMTVIGVTGTKGKTTVAELISAILNEAGEKTVLSSSHRFQVGDRSWTNKTGNTMPGRGLIQKLLRDGAKIGSKYGIVEVVSEGVVQYRHKFMDFDIAVFTGLHPEHIESHGGLEKYREAKLNFFRDVKKNSKKKDRKFVINKNNEHSKYFLEIAGSDTVLYEKYDGPIKIIGDFNRENAAAAATVAQLLGVSSDVIKNALAKFSGVPGRMEFVKQEPFKVVVDYAHTPGSLEAAYGALKNNGGGLICVFGSDGGGRDKWKRPELGKIAGRHCKEIILTSENPYEEDPQKIIKEIRAGTKGSNATVYEIPDRTAAIRKAINLAKPGDTIILTGKGSEPFMKMAKGKKIPWSDRDVAIKELGDKI</sequence>
<keyword evidence="1" id="KW-0472">Membrane</keyword>
<dbReference type="GO" id="GO:0016881">
    <property type="term" value="F:acid-amino acid ligase activity"/>
    <property type="evidence" value="ECO:0007669"/>
    <property type="project" value="InterPro"/>
</dbReference>
<dbReference type="PANTHER" id="PTHR23135">
    <property type="entry name" value="MUR LIGASE FAMILY MEMBER"/>
    <property type="match status" value="1"/>
</dbReference>
<keyword evidence="1" id="KW-0812">Transmembrane</keyword>
<accession>A0A1G1ZAY2</accession>
<dbReference type="InterPro" id="IPR036615">
    <property type="entry name" value="Mur_ligase_C_dom_sf"/>
</dbReference>
<dbReference type="PANTHER" id="PTHR23135:SF4">
    <property type="entry name" value="UDP-N-ACETYLMURAMOYL-L-ALANYL-D-GLUTAMATE--2,6-DIAMINOPIMELATE LIGASE MURE HOMOLOG, CHLOROPLASTIC"/>
    <property type="match status" value="1"/>
</dbReference>
<protein>
    <recommendedName>
        <fullName evidence="6">UDP-N-acetylmuramoyl-L-alanyl-D-glutamate--2, 6-diaminopimelate ligase</fullName>
    </recommendedName>
</protein>
<dbReference type="InterPro" id="IPR036565">
    <property type="entry name" value="Mur-like_cat_sf"/>
</dbReference>
<dbReference type="InterPro" id="IPR013221">
    <property type="entry name" value="Mur_ligase_cen"/>
</dbReference>
<feature type="domain" description="Mur ligase central" evidence="3">
    <location>
        <begin position="45"/>
        <end position="195"/>
    </location>
</feature>
<dbReference type="Gene3D" id="3.40.1190.10">
    <property type="entry name" value="Mur-like, catalytic domain"/>
    <property type="match status" value="1"/>
</dbReference>
<dbReference type="Pfam" id="PF02875">
    <property type="entry name" value="Mur_ligase_C"/>
    <property type="match status" value="1"/>
</dbReference>
<dbReference type="SUPFAM" id="SSF53244">
    <property type="entry name" value="MurD-like peptide ligases, peptide-binding domain"/>
    <property type="match status" value="1"/>
</dbReference>
<dbReference type="AlphaFoldDB" id="A0A1G1ZAY2"/>
<name>A0A1G1ZAY2_9BACT</name>
<evidence type="ECO:0000259" key="2">
    <source>
        <dbReference type="Pfam" id="PF02875"/>
    </source>
</evidence>
<feature type="transmembrane region" description="Helical" evidence="1">
    <location>
        <begin position="12"/>
        <end position="33"/>
    </location>
</feature>
<organism evidence="4 5">
    <name type="scientific">Candidatus Colwellbacteria bacterium RIFCSPLOWO2_02_FULL_45_11</name>
    <dbReference type="NCBI Taxonomy" id="1797692"/>
    <lineage>
        <taxon>Bacteria</taxon>
        <taxon>Candidatus Colwelliibacteriota</taxon>
    </lineage>
</organism>
<dbReference type="EMBL" id="MHJA01000023">
    <property type="protein sequence ID" value="OGY60777.1"/>
    <property type="molecule type" value="Genomic_DNA"/>
</dbReference>
<dbReference type="InterPro" id="IPR004101">
    <property type="entry name" value="Mur_ligase_C"/>
</dbReference>
<feature type="domain" description="Mur ligase C-terminal" evidence="2">
    <location>
        <begin position="246"/>
        <end position="372"/>
    </location>
</feature>
<dbReference type="SUPFAM" id="SSF53623">
    <property type="entry name" value="MurD-like peptide ligases, catalytic domain"/>
    <property type="match status" value="1"/>
</dbReference>
<dbReference type="Gene3D" id="3.90.190.20">
    <property type="entry name" value="Mur ligase, C-terminal domain"/>
    <property type="match status" value="1"/>
</dbReference>
<evidence type="ECO:0008006" key="6">
    <source>
        <dbReference type="Google" id="ProtNLM"/>
    </source>
</evidence>
<dbReference type="Proteomes" id="UP000176544">
    <property type="component" value="Unassembled WGS sequence"/>
</dbReference>
<comment type="caution">
    <text evidence="4">The sequence shown here is derived from an EMBL/GenBank/DDBJ whole genome shotgun (WGS) entry which is preliminary data.</text>
</comment>
<dbReference type="Pfam" id="PF08245">
    <property type="entry name" value="Mur_ligase_M"/>
    <property type="match status" value="1"/>
</dbReference>
<evidence type="ECO:0000313" key="4">
    <source>
        <dbReference type="EMBL" id="OGY60777.1"/>
    </source>
</evidence>
<dbReference type="STRING" id="1797692.A3I33_02355"/>
<proteinExistence type="predicted"/>
<reference evidence="4 5" key="1">
    <citation type="journal article" date="2016" name="Nat. Commun.">
        <title>Thousands of microbial genomes shed light on interconnected biogeochemical processes in an aquifer system.</title>
        <authorList>
            <person name="Anantharaman K."/>
            <person name="Brown C.T."/>
            <person name="Hug L.A."/>
            <person name="Sharon I."/>
            <person name="Castelle C.J."/>
            <person name="Probst A.J."/>
            <person name="Thomas B.C."/>
            <person name="Singh A."/>
            <person name="Wilkins M.J."/>
            <person name="Karaoz U."/>
            <person name="Brodie E.L."/>
            <person name="Williams K.H."/>
            <person name="Hubbard S.S."/>
            <person name="Banfield J.F."/>
        </authorList>
    </citation>
    <scope>NUCLEOTIDE SEQUENCE [LARGE SCALE GENOMIC DNA]</scope>
</reference>
<gene>
    <name evidence="4" type="ORF">A3I33_02355</name>
</gene>
<evidence type="ECO:0000259" key="3">
    <source>
        <dbReference type="Pfam" id="PF08245"/>
    </source>
</evidence>